<dbReference type="PROSITE" id="PS51257">
    <property type="entry name" value="PROKAR_LIPOPROTEIN"/>
    <property type="match status" value="1"/>
</dbReference>
<evidence type="ECO:0008006" key="4">
    <source>
        <dbReference type="Google" id="ProtNLM"/>
    </source>
</evidence>
<dbReference type="AlphaFoldDB" id="S6AB26"/>
<sequence>MQRVQSLILAALFACLSGHAAASFDSAALTLPAGYVGDDIKKWYGEISASAPVTANIKDEVFAFAVDLDAGPNFSQKYNAASGKLELHYNMVFNQIAEGWSWDELTNPDQHDYYHFKFLPLGFETASKRAPKVVELYPGKTLEVKNLWRYEYFFAFENLYDFYERKVDDDAGFDAAVVIKAEEAGLLLEGKRIRMLALCRLKPPYHTESNTFWKATFAEPVDYTLRKRYLVGELLEVWFYDSASGKVLTKVRQR</sequence>
<dbReference type="eggNOG" id="ENOG5031JMX">
    <property type="taxonomic scope" value="Bacteria"/>
</dbReference>
<proteinExistence type="predicted"/>
<accession>S6AB26</accession>
<feature type="signal peptide" evidence="1">
    <location>
        <begin position="1"/>
        <end position="20"/>
    </location>
</feature>
<dbReference type="RefSeq" id="WP_009206811.1">
    <property type="nucleotide sequence ID" value="NC_022357.1"/>
</dbReference>
<dbReference type="Proteomes" id="UP000015559">
    <property type="component" value="Chromosome"/>
</dbReference>
<feature type="chain" id="PRO_5004545412" description="DUF3108 domain-containing protein" evidence="1">
    <location>
        <begin position="21"/>
        <end position="254"/>
    </location>
</feature>
<gene>
    <name evidence="2" type="ORF">SCD_n00394</name>
</gene>
<keyword evidence="1" id="KW-0732">Signal</keyword>
<dbReference type="OrthoDB" id="9179455at2"/>
<dbReference type="KEGG" id="sdr:SCD_n00394"/>
<reference evidence="2 3" key="1">
    <citation type="journal article" date="2012" name="Appl. Environ. Microbiol.">
        <title>Draft genome sequence of a psychrotolerant sulfur-oxidizing bacterium, Sulfuricella denitrificans skB26, and proteomic insights into cold adaptation.</title>
        <authorList>
            <person name="Watanabe T."/>
            <person name="Kojima H."/>
            <person name="Fukui M."/>
        </authorList>
    </citation>
    <scope>NUCLEOTIDE SEQUENCE [LARGE SCALE GENOMIC DNA]</scope>
    <source>
        <strain evidence="3">skB26</strain>
    </source>
</reference>
<evidence type="ECO:0000256" key="1">
    <source>
        <dbReference type="SAM" id="SignalP"/>
    </source>
</evidence>
<name>S6AB26_SULDS</name>
<protein>
    <recommendedName>
        <fullName evidence="4">DUF3108 domain-containing protein</fullName>
    </recommendedName>
</protein>
<dbReference type="EMBL" id="AP013066">
    <property type="protein sequence ID" value="BAN34243.1"/>
    <property type="molecule type" value="Genomic_DNA"/>
</dbReference>
<dbReference type="HOGENOM" id="CLU_1119700_0_0_4"/>
<evidence type="ECO:0000313" key="3">
    <source>
        <dbReference type="Proteomes" id="UP000015559"/>
    </source>
</evidence>
<evidence type="ECO:0000313" key="2">
    <source>
        <dbReference type="EMBL" id="BAN34243.1"/>
    </source>
</evidence>
<keyword evidence="3" id="KW-1185">Reference proteome</keyword>
<organism evidence="2 3">
    <name type="scientific">Sulfuricella denitrificans (strain DSM 22764 / NBRC 105220 / skB26)</name>
    <dbReference type="NCBI Taxonomy" id="1163617"/>
    <lineage>
        <taxon>Bacteria</taxon>
        <taxon>Pseudomonadati</taxon>
        <taxon>Pseudomonadota</taxon>
        <taxon>Betaproteobacteria</taxon>
        <taxon>Nitrosomonadales</taxon>
        <taxon>Sulfuricellaceae</taxon>
        <taxon>Sulfuricella</taxon>
    </lineage>
</organism>